<dbReference type="GO" id="GO:1904047">
    <property type="term" value="F:S-adenosyl-L-methionine binding"/>
    <property type="evidence" value="ECO:0007669"/>
    <property type="project" value="TreeGrafter"/>
</dbReference>
<dbReference type="GO" id="GO:0032259">
    <property type="term" value="P:methylation"/>
    <property type="evidence" value="ECO:0007669"/>
    <property type="project" value="UniProtKB-KW"/>
</dbReference>
<dbReference type="Gene3D" id="1.10.1020.10">
    <property type="entry name" value="Adenine-specific Methyltransferase, Domain 2"/>
    <property type="match status" value="1"/>
</dbReference>
<evidence type="ECO:0000256" key="5">
    <source>
        <dbReference type="ARBA" id="ARBA00022691"/>
    </source>
</evidence>
<comment type="similarity">
    <text evidence="1">Belongs to the N(4)/N(6)-methyltransferase family.</text>
</comment>
<accession>A0A5J4QYW7</accession>
<evidence type="ECO:0000256" key="4">
    <source>
        <dbReference type="ARBA" id="ARBA00022679"/>
    </source>
</evidence>
<dbReference type="PIRSF" id="PIRSF000398">
    <property type="entry name" value="M_m6A_EcoRV"/>
    <property type="match status" value="1"/>
</dbReference>
<dbReference type="AlphaFoldDB" id="A0A5J4QYW7"/>
<evidence type="ECO:0000313" key="7">
    <source>
        <dbReference type="EMBL" id="KAA6326569.1"/>
    </source>
</evidence>
<dbReference type="Pfam" id="PF02086">
    <property type="entry name" value="MethyltransfD12"/>
    <property type="match status" value="1"/>
</dbReference>
<proteinExistence type="inferred from homology"/>
<gene>
    <name evidence="7" type="ORF">EZS27_024343</name>
</gene>
<dbReference type="PANTHER" id="PTHR30481:SF3">
    <property type="entry name" value="DNA ADENINE METHYLASE"/>
    <property type="match status" value="1"/>
</dbReference>
<dbReference type="InterPro" id="IPR012327">
    <property type="entry name" value="MeTrfase_D12"/>
</dbReference>
<organism evidence="7">
    <name type="scientific">termite gut metagenome</name>
    <dbReference type="NCBI Taxonomy" id="433724"/>
    <lineage>
        <taxon>unclassified sequences</taxon>
        <taxon>metagenomes</taxon>
        <taxon>organismal metagenomes</taxon>
    </lineage>
</organism>
<sequence>MNDKNSYMIALHEYLRSFANKQKLFFKMIEEKIIYYGLSASYLGLTIPEELKKKYVKTHYAVYNKVAYQKLRDDYNQDKSNLLYLYLLLVYGFNHMIRFNGSGDFNLPVGNVDYNRNVHQALETYFTTTKNLEINFENLDFVEFLRRYSFQKDDFVYLDPPYLISKCEYNKGWTQENDDALLKLLDYLDSQGIKFALSNVLVHKGNVNEKLKKWAQNYHVHQDLQSNYISYHDNTIKNTVEVLITNY</sequence>
<name>A0A5J4QYW7_9ZZZZ</name>
<dbReference type="InterPro" id="IPR023095">
    <property type="entry name" value="Ade_MeTrfase_dom_2"/>
</dbReference>
<dbReference type="InterPro" id="IPR029063">
    <property type="entry name" value="SAM-dependent_MTases_sf"/>
</dbReference>
<comment type="catalytic activity">
    <reaction evidence="6">
        <text>a 2'-deoxyadenosine in DNA + S-adenosyl-L-methionine = an N(6)-methyl-2'-deoxyadenosine in DNA + S-adenosyl-L-homocysteine + H(+)</text>
        <dbReference type="Rhea" id="RHEA:15197"/>
        <dbReference type="Rhea" id="RHEA-COMP:12418"/>
        <dbReference type="Rhea" id="RHEA-COMP:12419"/>
        <dbReference type="ChEBI" id="CHEBI:15378"/>
        <dbReference type="ChEBI" id="CHEBI:57856"/>
        <dbReference type="ChEBI" id="CHEBI:59789"/>
        <dbReference type="ChEBI" id="CHEBI:90615"/>
        <dbReference type="ChEBI" id="CHEBI:90616"/>
        <dbReference type="EC" id="2.1.1.72"/>
    </reaction>
</comment>
<dbReference type="GO" id="GO:0009307">
    <property type="term" value="P:DNA restriction-modification system"/>
    <property type="evidence" value="ECO:0007669"/>
    <property type="project" value="InterPro"/>
</dbReference>
<keyword evidence="3 7" id="KW-0489">Methyltransferase</keyword>
<dbReference type="InterPro" id="IPR002052">
    <property type="entry name" value="DNA_methylase_N6_adenine_CS"/>
</dbReference>
<keyword evidence="5" id="KW-0949">S-adenosyl-L-methionine</keyword>
<reference evidence="7" key="1">
    <citation type="submission" date="2019-03" db="EMBL/GenBank/DDBJ databases">
        <title>Single cell metagenomics reveals metabolic interactions within the superorganism composed of flagellate Streblomastix strix and complex community of Bacteroidetes bacteria on its surface.</title>
        <authorList>
            <person name="Treitli S.C."/>
            <person name="Kolisko M."/>
            <person name="Husnik F."/>
            <person name="Keeling P."/>
            <person name="Hampl V."/>
        </authorList>
    </citation>
    <scope>NUCLEOTIDE SEQUENCE</scope>
    <source>
        <strain evidence="7">STM</strain>
    </source>
</reference>
<dbReference type="Gene3D" id="3.40.50.150">
    <property type="entry name" value="Vaccinia Virus protein VP39"/>
    <property type="match status" value="1"/>
</dbReference>
<dbReference type="InterPro" id="IPR012263">
    <property type="entry name" value="M_m6A_EcoRV"/>
</dbReference>
<comment type="caution">
    <text evidence="7">The sequence shown here is derived from an EMBL/GenBank/DDBJ whole genome shotgun (WGS) entry which is preliminary data.</text>
</comment>
<dbReference type="PANTHER" id="PTHR30481">
    <property type="entry name" value="DNA ADENINE METHYLASE"/>
    <property type="match status" value="1"/>
</dbReference>
<dbReference type="SUPFAM" id="SSF53335">
    <property type="entry name" value="S-adenosyl-L-methionine-dependent methyltransferases"/>
    <property type="match status" value="1"/>
</dbReference>
<evidence type="ECO:0000256" key="1">
    <source>
        <dbReference type="ARBA" id="ARBA00006594"/>
    </source>
</evidence>
<evidence type="ECO:0000256" key="3">
    <source>
        <dbReference type="ARBA" id="ARBA00022603"/>
    </source>
</evidence>
<evidence type="ECO:0000256" key="6">
    <source>
        <dbReference type="ARBA" id="ARBA00047942"/>
    </source>
</evidence>
<dbReference type="GO" id="GO:0006298">
    <property type="term" value="P:mismatch repair"/>
    <property type="evidence" value="ECO:0007669"/>
    <property type="project" value="TreeGrafter"/>
</dbReference>
<dbReference type="GO" id="GO:0043565">
    <property type="term" value="F:sequence-specific DNA binding"/>
    <property type="evidence" value="ECO:0007669"/>
    <property type="project" value="TreeGrafter"/>
</dbReference>
<dbReference type="EC" id="2.1.1.72" evidence="2"/>
<dbReference type="GO" id="GO:0009007">
    <property type="term" value="F:site-specific DNA-methyltransferase (adenine-specific) activity"/>
    <property type="evidence" value="ECO:0007669"/>
    <property type="project" value="UniProtKB-EC"/>
</dbReference>
<evidence type="ECO:0000256" key="2">
    <source>
        <dbReference type="ARBA" id="ARBA00011900"/>
    </source>
</evidence>
<dbReference type="EMBL" id="SNRY01002143">
    <property type="protein sequence ID" value="KAA6326569.1"/>
    <property type="molecule type" value="Genomic_DNA"/>
</dbReference>
<dbReference type="PROSITE" id="PS00092">
    <property type="entry name" value="N6_MTASE"/>
    <property type="match status" value="1"/>
</dbReference>
<protein>
    <recommendedName>
        <fullName evidence="2">site-specific DNA-methyltransferase (adenine-specific)</fullName>
        <ecNumber evidence="2">2.1.1.72</ecNumber>
    </recommendedName>
</protein>
<keyword evidence="4 7" id="KW-0808">Transferase</keyword>